<feature type="transmembrane region" description="Helical" evidence="1">
    <location>
        <begin position="133"/>
        <end position="156"/>
    </location>
</feature>
<evidence type="ECO:0000313" key="3">
    <source>
        <dbReference type="Proteomes" id="UP000636709"/>
    </source>
</evidence>
<dbReference type="OrthoDB" id="696889at2759"/>
<keyword evidence="1" id="KW-0812">Transmembrane</keyword>
<evidence type="ECO:0000256" key="1">
    <source>
        <dbReference type="SAM" id="Phobius"/>
    </source>
</evidence>
<organism evidence="2 3">
    <name type="scientific">Digitaria exilis</name>
    <dbReference type="NCBI Taxonomy" id="1010633"/>
    <lineage>
        <taxon>Eukaryota</taxon>
        <taxon>Viridiplantae</taxon>
        <taxon>Streptophyta</taxon>
        <taxon>Embryophyta</taxon>
        <taxon>Tracheophyta</taxon>
        <taxon>Spermatophyta</taxon>
        <taxon>Magnoliopsida</taxon>
        <taxon>Liliopsida</taxon>
        <taxon>Poales</taxon>
        <taxon>Poaceae</taxon>
        <taxon>PACMAD clade</taxon>
        <taxon>Panicoideae</taxon>
        <taxon>Panicodae</taxon>
        <taxon>Paniceae</taxon>
        <taxon>Anthephorinae</taxon>
        <taxon>Digitaria</taxon>
    </lineage>
</organism>
<keyword evidence="1" id="KW-0472">Membrane</keyword>
<dbReference type="EMBL" id="JACEFO010001883">
    <property type="protein sequence ID" value="KAF8695693.1"/>
    <property type="molecule type" value="Genomic_DNA"/>
</dbReference>
<comment type="caution">
    <text evidence="2">The sequence shown here is derived from an EMBL/GenBank/DDBJ whole genome shotgun (WGS) entry which is preliminary data.</text>
</comment>
<sequence length="203" mass="20632">MGNSVSVAVPVLCTAISALELAIHLDPQLTAASTAAAAAQQAPPPLRSAIWAFLPLPAAGALFASVALVYLHFYRAAAATAAGHRLLPELVVFMLCASVGFLHFFLFVQETPDGVVAYVHGAARELGLAALRVLPPVATASFFLGMLLIIVGHIRAGGEGGGGAVAVARHGPIEAPVVGLLVTIASAVAVALVLLMGMAVLFR</sequence>
<proteinExistence type="predicted"/>
<gene>
    <name evidence="2" type="ORF">HU200_037353</name>
</gene>
<dbReference type="Proteomes" id="UP000636709">
    <property type="component" value="Unassembled WGS sequence"/>
</dbReference>
<evidence type="ECO:0000313" key="2">
    <source>
        <dbReference type="EMBL" id="KAF8695693.1"/>
    </source>
</evidence>
<dbReference type="AlphaFoldDB" id="A0A835BQN7"/>
<feature type="transmembrane region" description="Helical" evidence="1">
    <location>
        <begin position="177"/>
        <end position="202"/>
    </location>
</feature>
<keyword evidence="3" id="KW-1185">Reference proteome</keyword>
<feature type="transmembrane region" description="Helical" evidence="1">
    <location>
        <begin position="53"/>
        <end position="74"/>
    </location>
</feature>
<name>A0A835BQN7_9POAL</name>
<accession>A0A835BQN7</accession>
<keyword evidence="1" id="KW-1133">Transmembrane helix</keyword>
<reference evidence="2" key="1">
    <citation type="submission" date="2020-07" db="EMBL/GenBank/DDBJ databases">
        <title>Genome sequence and genetic diversity analysis of an under-domesticated orphan crop, white fonio (Digitaria exilis).</title>
        <authorList>
            <person name="Bennetzen J.L."/>
            <person name="Chen S."/>
            <person name="Ma X."/>
            <person name="Wang X."/>
            <person name="Yssel A.E.J."/>
            <person name="Chaluvadi S.R."/>
            <person name="Johnson M."/>
            <person name="Gangashetty P."/>
            <person name="Hamidou F."/>
            <person name="Sanogo M.D."/>
            <person name="Zwaenepoel A."/>
            <person name="Wallace J."/>
            <person name="Van De Peer Y."/>
            <person name="Van Deynze A."/>
        </authorList>
    </citation>
    <scope>NUCLEOTIDE SEQUENCE</scope>
    <source>
        <tissue evidence="2">Leaves</tissue>
    </source>
</reference>
<protein>
    <submittedName>
        <fullName evidence="2">Uncharacterized protein</fullName>
    </submittedName>
</protein>
<feature type="transmembrane region" description="Helical" evidence="1">
    <location>
        <begin position="86"/>
        <end position="108"/>
    </location>
</feature>